<protein>
    <submittedName>
        <fullName evidence="1">Uncharacterized protein</fullName>
    </submittedName>
</protein>
<evidence type="ECO:0000313" key="2">
    <source>
        <dbReference type="Proteomes" id="UP000179145"/>
    </source>
</evidence>
<gene>
    <name evidence="1" type="ORF">A0U89_06890</name>
</gene>
<evidence type="ECO:0000313" key="1">
    <source>
        <dbReference type="EMBL" id="AOX16903.1"/>
    </source>
</evidence>
<dbReference type="EMBL" id="CP014674">
    <property type="protein sequence ID" value="AOX16903.1"/>
    <property type="molecule type" value="Genomic_DNA"/>
</dbReference>
<dbReference type="KEGG" id="kba:A0U89_06890"/>
<dbReference type="PROSITE" id="PS51257">
    <property type="entry name" value="PROKAR_LIPOPROTEIN"/>
    <property type="match status" value="1"/>
</dbReference>
<proteinExistence type="predicted"/>
<dbReference type="AlphaFoldDB" id="A0A1D8UTB8"/>
<dbReference type="STRING" id="153496.A0U89_06890"/>
<organism evidence="1 2">
    <name type="scientific">Kozakia baliensis</name>
    <dbReference type="NCBI Taxonomy" id="153496"/>
    <lineage>
        <taxon>Bacteria</taxon>
        <taxon>Pseudomonadati</taxon>
        <taxon>Pseudomonadota</taxon>
        <taxon>Alphaproteobacteria</taxon>
        <taxon>Acetobacterales</taxon>
        <taxon>Acetobacteraceae</taxon>
        <taxon>Kozakia</taxon>
    </lineage>
</organism>
<keyword evidence="2" id="KW-1185">Reference proteome</keyword>
<accession>A0A1D8UTB8</accession>
<sequence length="88" mass="9641">MRSICRTAIGGAPIWFMLFLCWALSGCAATKVQPLCPTLVTYSAQDQRALAAELRAHPDLVEVARWIANDVSLRDQVRAGCPQLSLVK</sequence>
<dbReference type="RefSeq" id="WP_070402604.1">
    <property type="nucleotide sequence ID" value="NZ_BJVW01000003.1"/>
</dbReference>
<dbReference type="Proteomes" id="UP000179145">
    <property type="component" value="Chromosome"/>
</dbReference>
<reference evidence="1 2" key="1">
    <citation type="journal article" date="2016" name="Microb. Cell Fact.">
        <title>Dissection of exopolysaccharide biosynthesis in Kozakia baliensis.</title>
        <authorList>
            <person name="Brandt J.U."/>
            <person name="Jakob F."/>
            <person name="Behr J."/>
            <person name="Geissler A.J."/>
            <person name="Vogel R.F."/>
        </authorList>
    </citation>
    <scope>NUCLEOTIDE SEQUENCE [LARGE SCALE GENOMIC DNA]</scope>
    <source>
        <strain evidence="1 2">DSM 14400</strain>
    </source>
</reference>
<name>A0A1D8UTB8_9PROT</name>